<feature type="domain" description="Peptidase M20 dimerisation" evidence="5">
    <location>
        <begin position="231"/>
        <end position="378"/>
    </location>
</feature>
<dbReference type="GO" id="GO:0008233">
    <property type="term" value="F:peptidase activity"/>
    <property type="evidence" value="ECO:0007669"/>
    <property type="project" value="UniProtKB-KW"/>
</dbReference>
<gene>
    <name evidence="6" type="ORF">FHX68_0203</name>
</gene>
<dbReference type="Pfam" id="PF01546">
    <property type="entry name" value="Peptidase_M20"/>
    <property type="match status" value="1"/>
</dbReference>
<evidence type="ECO:0000313" key="7">
    <source>
        <dbReference type="Proteomes" id="UP000319804"/>
    </source>
</evidence>
<evidence type="ECO:0000256" key="2">
    <source>
        <dbReference type="ARBA" id="ARBA00022723"/>
    </source>
</evidence>
<protein>
    <submittedName>
        <fullName evidence="6">Acetylornithine deacetylase/succinyl-diaminopimelate desuccinylase-like protein</fullName>
    </submittedName>
</protein>
<keyword evidence="3" id="KW-0378">Hydrolase</keyword>
<accession>A0A4Y3UGT2</accession>
<dbReference type="Gene3D" id="3.40.630.10">
    <property type="entry name" value="Zn peptidases"/>
    <property type="match status" value="1"/>
</dbReference>
<keyword evidence="7" id="KW-1185">Reference proteome</keyword>
<keyword evidence="1" id="KW-0645">Protease</keyword>
<evidence type="ECO:0000256" key="3">
    <source>
        <dbReference type="ARBA" id="ARBA00022801"/>
    </source>
</evidence>
<dbReference type="EMBL" id="VFPS01000001">
    <property type="protein sequence ID" value="TQN00133.1"/>
    <property type="molecule type" value="Genomic_DNA"/>
</dbReference>
<reference evidence="6 7" key="1">
    <citation type="submission" date="2019-06" db="EMBL/GenBank/DDBJ databases">
        <title>Sequencing the genomes of 1000 actinobacteria strains.</title>
        <authorList>
            <person name="Klenk H.-P."/>
        </authorList>
    </citation>
    <scope>NUCLEOTIDE SEQUENCE [LARGE SCALE GENOMIC DNA]</scope>
    <source>
        <strain evidence="6 7">DSM 20427</strain>
    </source>
</reference>
<dbReference type="AlphaFoldDB" id="A0A4Y3UGT2"/>
<keyword evidence="2" id="KW-0479">Metal-binding</keyword>
<evidence type="ECO:0000256" key="4">
    <source>
        <dbReference type="SAM" id="MobiDB-lite"/>
    </source>
</evidence>
<evidence type="ECO:0000256" key="1">
    <source>
        <dbReference type="ARBA" id="ARBA00022670"/>
    </source>
</evidence>
<dbReference type="Proteomes" id="UP000319804">
    <property type="component" value="Unassembled WGS sequence"/>
</dbReference>
<dbReference type="GO" id="GO:0006508">
    <property type="term" value="P:proteolysis"/>
    <property type="evidence" value="ECO:0007669"/>
    <property type="project" value="UniProtKB-KW"/>
</dbReference>
<feature type="compositionally biased region" description="Low complexity" evidence="4">
    <location>
        <begin position="13"/>
        <end position="25"/>
    </location>
</feature>
<organism evidence="6 7">
    <name type="scientific">Microbacterium lacticum</name>
    <dbReference type="NCBI Taxonomy" id="33885"/>
    <lineage>
        <taxon>Bacteria</taxon>
        <taxon>Bacillati</taxon>
        <taxon>Actinomycetota</taxon>
        <taxon>Actinomycetes</taxon>
        <taxon>Micrococcales</taxon>
        <taxon>Microbacteriaceae</taxon>
        <taxon>Microbacterium</taxon>
    </lineage>
</organism>
<feature type="region of interest" description="Disordered" evidence="4">
    <location>
        <begin position="1"/>
        <end position="34"/>
    </location>
</feature>
<dbReference type="InterPro" id="IPR011650">
    <property type="entry name" value="Peptidase_M20_dimer"/>
</dbReference>
<dbReference type="Pfam" id="PF07687">
    <property type="entry name" value="M20_dimer"/>
    <property type="match status" value="1"/>
</dbReference>
<sequence length="490" mass="51245">MRETRPFKITRMSSPAPRSASSAPETSRRDAVRSAAEASVPAALGDLGRLVRIPSIAFPGFDRAEVARSAAAVKELAEGLGIFDRVEVKTAVIPETGAEGMPAVLASRAAKNGKPTILLYAHHDVQPVGDEALWESAPFEPTVRDGRLYGRGAADDKAGVMAHIGALRALVEALGDDFDLGVNLFIEGEEEAGSASFAAFLRENADALRADVIVVADSGNWDADTPALTVSLRGNARFTLTVKTLEHASHSGMFGGAVPDAMLATVKLLSTLWDEDGAVAVEGLRERDAATPDYSEETLRSEAGLPAGVSPIGRGTILSRIWNKPTVTVTGIDYPSVRNASNTLTPELSLVISARVAPGQDAREAYEAIEAHLRAHAPFGAELTFSDVDCGNPFLVDTSGAAVAEARAALETGYGTSPVDIGVGGSIPFIADLVSEFPAAQILVTGVEDPHARAHSPNESLHLDTFRRALVSEALLLESLDSGADGGEAA</sequence>
<dbReference type="InterPro" id="IPR051458">
    <property type="entry name" value="Cyt/Met_Dipeptidase"/>
</dbReference>
<dbReference type="GO" id="GO:0046872">
    <property type="term" value="F:metal ion binding"/>
    <property type="evidence" value="ECO:0007669"/>
    <property type="project" value="UniProtKB-KW"/>
</dbReference>
<dbReference type="InterPro" id="IPR002933">
    <property type="entry name" value="Peptidase_M20"/>
</dbReference>
<evidence type="ECO:0000259" key="5">
    <source>
        <dbReference type="Pfam" id="PF07687"/>
    </source>
</evidence>
<dbReference type="PANTHER" id="PTHR43270:SF12">
    <property type="entry name" value="SUCCINYL-DIAMINOPIMELATE DESUCCINYLASE"/>
    <property type="match status" value="1"/>
</dbReference>
<name>A0A4Y3UGT2_9MICO</name>
<proteinExistence type="predicted"/>
<comment type="caution">
    <text evidence="6">The sequence shown here is derived from an EMBL/GenBank/DDBJ whole genome shotgun (WGS) entry which is preliminary data.</text>
</comment>
<evidence type="ECO:0000313" key="6">
    <source>
        <dbReference type="EMBL" id="TQN00133.1"/>
    </source>
</evidence>
<dbReference type="NCBIfam" id="NF005914">
    <property type="entry name" value="PRK07907.1"/>
    <property type="match status" value="1"/>
</dbReference>
<dbReference type="SUPFAM" id="SSF53187">
    <property type="entry name" value="Zn-dependent exopeptidases"/>
    <property type="match status" value="1"/>
</dbReference>
<dbReference type="PANTHER" id="PTHR43270">
    <property type="entry name" value="BETA-ALA-HIS DIPEPTIDASE"/>
    <property type="match status" value="1"/>
</dbReference>
<dbReference type="Gene3D" id="3.30.70.360">
    <property type="match status" value="1"/>
</dbReference>